<evidence type="ECO:0000313" key="7">
    <source>
        <dbReference type="EMBL" id="GAA4317941.1"/>
    </source>
</evidence>
<sequence>MTVSSAIIANLKQGDADAFSYVFDQYWQQLFRAAYKRVADDQLAQDIVQDVFLQLWDRRETLNMDSETLEFYLLRAVRNKVIDHYNSTQVKEDVLQKIMYRMETMSQDNHDLKRYLELEEFVNDHIDTFPETMRAVFLMRSDKFTVRQIALALNLAEQTVKNNITEATKRLRAALSKKFSDEEFIAAFIIASVLTKI</sequence>
<evidence type="ECO:0000256" key="1">
    <source>
        <dbReference type="ARBA" id="ARBA00010641"/>
    </source>
</evidence>
<keyword evidence="3" id="KW-0731">Sigma factor</keyword>
<name>A0ABP8G5R5_9SPHI</name>
<dbReference type="InterPro" id="IPR007627">
    <property type="entry name" value="RNA_pol_sigma70_r2"/>
</dbReference>
<keyword evidence="2" id="KW-0805">Transcription regulation</keyword>
<feature type="domain" description="RNA polymerase sigma factor 70 region 4 type 2" evidence="6">
    <location>
        <begin position="130"/>
        <end position="171"/>
    </location>
</feature>
<dbReference type="SUPFAM" id="SSF88946">
    <property type="entry name" value="Sigma2 domain of RNA polymerase sigma factors"/>
    <property type="match status" value="1"/>
</dbReference>
<comment type="caution">
    <text evidence="7">The sequence shown here is derived from an EMBL/GenBank/DDBJ whole genome shotgun (WGS) entry which is preliminary data.</text>
</comment>
<dbReference type="NCBIfam" id="TIGR02937">
    <property type="entry name" value="sigma70-ECF"/>
    <property type="match status" value="1"/>
</dbReference>
<dbReference type="PANTHER" id="PTHR43133">
    <property type="entry name" value="RNA POLYMERASE ECF-TYPE SIGMA FACTO"/>
    <property type="match status" value="1"/>
</dbReference>
<proteinExistence type="inferred from homology"/>
<evidence type="ECO:0000256" key="3">
    <source>
        <dbReference type="ARBA" id="ARBA00023082"/>
    </source>
</evidence>
<dbReference type="SUPFAM" id="SSF88659">
    <property type="entry name" value="Sigma3 and sigma4 domains of RNA polymerase sigma factors"/>
    <property type="match status" value="1"/>
</dbReference>
<dbReference type="InterPro" id="IPR013324">
    <property type="entry name" value="RNA_pol_sigma_r3/r4-like"/>
</dbReference>
<evidence type="ECO:0000313" key="8">
    <source>
        <dbReference type="Proteomes" id="UP001500582"/>
    </source>
</evidence>
<evidence type="ECO:0000256" key="4">
    <source>
        <dbReference type="ARBA" id="ARBA00023163"/>
    </source>
</evidence>
<dbReference type="InterPro" id="IPR036388">
    <property type="entry name" value="WH-like_DNA-bd_sf"/>
</dbReference>
<dbReference type="Gene3D" id="1.10.10.10">
    <property type="entry name" value="Winged helix-like DNA-binding domain superfamily/Winged helix DNA-binding domain"/>
    <property type="match status" value="1"/>
</dbReference>
<keyword evidence="8" id="KW-1185">Reference proteome</keyword>
<evidence type="ECO:0000259" key="6">
    <source>
        <dbReference type="Pfam" id="PF08281"/>
    </source>
</evidence>
<evidence type="ECO:0000259" key="5">
    <source>
        <dbReference type="Pfam" id="PF04542"/>
    </source>
</evidence>
<dbReference type="Gene3D" id="1.10.1740.10">
    <property type="match status" value="1"/>
</dbReference>
<accession>A0ABP8G5R5</accession>
<dbReference type="InterPro" id="IPR039425">
    <property type="entry name" value="RNA_pol_sigma-70-like"/>
</dbReference>
<dbReference type="InterPro" id="IPR013325">
    <property type="entry name" value="RNA_pol_sigma_r2"/>
</dbReference>
<keyword evidence="4" id="KW-0804">Transcription</keyword>
<dbReference type="PANTHER" id="PTHR43133:SF46">
    <property type="entry name" value="RNA POLYMERASE SIGMA-70 FACTOR ECF SUBFAMILY"/>
    <property type="match status" value="1"/>
</dbReference>
<dbReference type="Pfam" id="PF08281">
    <property type="entry name" value="Sigma70_r4_2"/>
    <property type="match status" value="1"/>
</dbReference>
<dbReference type="Pfam" id="PF04542">
    <property type="entry name" value="Sigma70_r2"/>
    <property type="match status" value="1"/>
</dbReference>
<organism evidence="7 8">
    <name type="scientific">Mucilaginibacter gynuensis</name>
    <dbReference type="NCBI Taxonomy" id="1302236"/>
    <lineage>
        <taxon>Bacteria</taxon>
        <taxon>Pseudomonadati</taxon>
        <taxon>Bacteroidota</taxon>
        <taxon>Sphingobacteriia</taxon>
        <taxon>Sphingobacteriales</taxon>
        <taxon>Sphingobacteriaceae</taxon>
        <taxon>Mucilaginibacter</taxon>
    </lineage>
</organism>
<feature type="domain" description="RNA polymerase sigma-70 region 2" evidence="5">
    <location>
        <begin position="23"/>
        <end position="88"/>
    </location>
</feature>
<gene>
    <name evidence="7" type="ORF">GCM10023149_15750</name>
</gene>
<protein>
    <submittedName>
        <fullName evidence="7">RNA polymerase sigma-70 factor</fullName>
    </submittedName>
</protein>
<dbReference type="Proteomes" id="UP001500582">
    <property type="component" value="Unassembled WGS sequence"/>
</dbReference>
<dbReference type="InterPro" id="IPR014284">
    <property type="entry name" value="RNA_pol_sigma-70_dom"/>
</dbReference>
<reference evidence="8" key="1">
    <citation type="journal article" date="2019" name="Int. J. Syst. Evol. Microbiol.">
        <title>The Global Catalogue of Microorganisms (GCM) 10K type strain sequencing project: providing services to taxonomists for standard genome sequencing and annotation.</title>
        <authorList>
            <consortium name="The Broad Institute Genomics Platform"/>
            <consortium name="The Broad Institute Genome Sequencing Center for Infectious Disease"/>
            <person name="Wu L."/>
            <person name="Ma J."/>
        </authorList>
    </citation>
    <scope>NUCLEOTIDE SEQUENCE [LARGE SCALE GENOMIC DNA]</scope>
    <source>
        <strain evidence="8">JCM 17705</strain>
    </source>
</reference>
<evidence type="ECO:0000256" key="2">
    <source>
        <dbReference type="ARBA" id="ARBA00023015"/>
    </source>
</evidence>
<dbReference type="InterPro" id="IPR013249">
    <property type="entry name" value="RNA_pol_sigma70_r4_t2"/>
</dbReference>
<dbReference type="RefSeq" id="WP_345210479.1">
    <property type="nucleotide sequence ID" value="NZ_BAABFT010000003.1"/>
</dbReference>
<comment type="similarity">
    <text evidence="1">Belongs to the sigma-70 factor family. ECF subfamily.</text>
</comment>
<dbReference type="EMBL" id="BAABFT010000003">
    <property type="protein sequence ID" value="GAA4317941.1"/>
    <property type="molecule type" value="Genomic_DNA"/>
</dbReference>